<dbReference type="EMBL" id="UINC01197351">
    <property type="protein sequence ID" value="SVE14791.1"/>
    <property type="molecule type" value="Genomic_DNA"/>
</dbReference>
<name>A0A383B4F7_9ZZZZ</name>
<gene>
    <name evidence="1" type="ORF">METZ01_LOCUS467645</name>
</gene>
<evidence type="ECO:0000313" key="1">
    <source>
        <dbReference type="EMBL" id="SVE14791.1"/>
    </source>
</evidence>
<feature type="non-terminal residue" evidence="1">
    <location>
        <position position="1"/>
    </location>
</feature>
<sequence length="31" mass="3523">ISQTSTRCFTAKVSITEKTVEIFGLIFQKMD</sequence>
<proteinExistence type="predicted"/>
<accession>A0A383B4F7</accession>
<reference evidence="1" key="1">
    <citation type="submission" date="2018-05" db="EMBL/GenBank/DDBJ databases">
        <authorList>
            <person name="Lanie J.A."/>
            <person name="Ng W.-L."/>
            <person name="Kazmierczak K.M."/>
            <person name="Andrzejewski T.M."/>
            <person name="Davidsen T.M."/>
            <person name="Wayne K.J."/>
            <person name="Tettelin H."/>
            <person name="Glass J.I."/>
            <person name="Rusch D."/>
            <person name="Podicherti R."/>
            <person name="Tsui H.-C.T."/>
            <person name="Winkler M.E."/>
        </authorList>
    </citation>
    <scope>NUCLEOTIDE SEQUENCE</scope>
</reference>
<dbReference type="AlphaFoldDB" id="A0A383B4F7"/>
<organism evidence="1">
    <name type="scientific">marine metagenome</name>
    <dbReference type="NCBI Taxonomy" id="408172"/>
    <lineage>
        <taxon>unclassified sequences</taxon>
        <taxon>metagenomes</taxon>
        <taxon>ecological metagenomes</taxon>
    </lineage>
</organism>
<protein>
    <submittedName>
        <fullName evidence="1">Uncharacterized protein</fullName>
    </submittedName>
</protein>